<dbReference type="GO" id="GO:0016593">
    <property type="term" value="C:Cdc73/Paf1 complex"/>
    <property type="evidence" value="ECO:0007669"/>
    <property type="project" value="InterPro"/>
</dbReference>
<feature type="region of interest" description="Disordered" evidence="1">
    <location>
        <begin position="291"/>
        <end position="454"/>
    </location>
</feature>
<gene>
    <name evidence="2" type="ORF">UA08_04326</name>
</gene>
<dbReference type="GO" id="GO:1990269">
    <property type="term" value="F:RNA polymerase II C-terminal domain phosphoserine binding"/>
    <property type="evidence" value="ECO:0007669"/>
    <property type="project" value="TreeGrafter"/>
</dbReference>
<evidence type="ECO:0000313" key="3">
    <source>
        <dbReference type="Proteomes" id="UP000214365"/>
    </source>
</evidence>
<feature type="compositionally biased region" description="Basic and acidic residues" evidence="1">
    <location>
        <begin position="291"/>
        <end position="316"/>
    </location>
</feature>
<organism evidence="2 3">
    <name type="scientific">Talaromyces atroroseus</name>
    <dbReference type="NCBI Taxonomy" id="1441469"/>
    <lineage>
        <taxon>Eukaryota</taxon>
        <taxon>Fungi</taxon>
        <taxon>Dikarya</taxon>
        <taxon>Ascomycota</taxon>
        <taxon>Pezizomycotina</taxon>
        <taxon>Eurotiomycetes</taxon>
        <taxon>Eurotiomycetidae</taxon>
        <taxon>Eurotiales</taxon>
        <taxon>Trichocomaceae</taxon>
        <taxon>Talaromyces</taxon>
        <taxon>Talaromyces sect. Trachyspermi</taxon>
    </lineage>
</organism>
<dbReference type="Pfam" id="PF04004">
    <property type="entry name" value="Leo1"/>
    <property type="match status" value="1"/>
</dbReference>
<protein>
    <recommendedName>
        <fullName evidence="4">RNA polymerase-associated protein LEO1</fullName>
    </recommendedName>
</protein>
<reference evidence="2 3" key="1">
    <citation type="submission" date="2015-06" db="EMBL/GenBank/DDBJ databases">
        <title>Talaromyces atroroseus IBT 11181 draft genome.</title>
        <authorList>
            <person name="Rasmussen K.B."/>
            <person name="Rasmussen S."/>
            <person name="Petersen B."/>
            <person name="Sicheritz-Ponten T."/>
            <person name="Mortensen U.H."/>
            <person name="Thrane U."/>
        </authorList>
    </citation>
    <scope>NUCLEOTIDE SEQUENCE [LARGE SCALE GENOMIC DNA]</scope>
    <source>
        <strain evidence="2 3">IBT 11181</strain>
    </source>
</reference>
<comment type="caution">
    <text evidence="2">The sequence shown here is derived from an EMBL/GenBank/DDBJ whole genome shotgun (WGS) entry which is preliminary data.</text>
</comment>
<dbReference type="RefSeq" id="XP_020120566.1">
    <property type="nucleotide sequence ID" value="XM_020266636.1"/>
</dbReference>
<dbReference type="PANTHER" id="PTHR23146">
    <property type="entry name" value="LEO1 PROTEIN"/>
    <property type="match status" value="1"/>
</dbReference>
<dbReference type="EMBL" id="LFMY01000005">
    <property type="protein sequence ID" value="OKL60445.1"/>
    <property type="molecule type" value="Genomic_DNA"/>
</dbReference>
<evidence type="ECO:0008006" key="4">
    <source>
        <dbReference type="Google" id="ProtNLM"/>
    </source>
</evidence>
<evidence type="ECO:0000313" key="2">
    <source>
        <dbReference type="EMBL" id="OKL60445.1"/>
    </source>
</evidence>
<feature type="compositionally biased region" description="Basic and acidic residues" evidence="1">
    <location>
        <begin position="424"/>
        <end position="434"/>
    </location>
</feature>
<dbReference type="Proteomes" id="UP000214365">
    <property type="component" value="Unassembled WGS sequence"/>
</dbReference>
<dbReference type="GO" id="GO:0006368">
    <property type="term" value="P:transcription elongation by RNA polymerase II"/>
    <property type="evidence" value="ECO:0007669"/>
    <property type="project" value="InterPro"/>
</dbReference>
<dbReference type="OrthoDB" id="20844at2759"/>
<dbReference type="GO" id="GO:0032968">
    <property type="term" value="P:positive regulation of transcription elongation by RNA polymerase II"/>
    <property type="evidence" value="ECO:0007669"/>
    <property type="project" value="TreeGrafter"/>
</dbReference>
<name>A0A1Q5Q8K2_TALAT</name>
<dbReference type="InterPro" id="IPR007149">
    <property type="entry name" value="Leo1"/>
</dbReference>
<evidence type="ECO:0000256" key="1">
    <source>
        <dbReference type="SAM" id="MobiDB-lite"/>
    </source>
</evidence>
<feature type="compositionally biased region" description="Basic and acidic residues" evidence="1">
    <location>
        <begin position="78"/>
        <end position="91"/>
    </location>
</feature>
<dbReference type="PANTHER" id="PTHR23146:SF0">
    <property type="entry name" value="RNA POLYMERASE-ASSOCIATED PROTEIN LEO1"/>
    <property type="match status" value="1"/>
</dbReference>
<dbReference type="AlphaFoldDB" id="A0A1Q5Q8K2"/>
<proteinExistence type="predicted"/>
<accession>A0A1Q5Q8K2</accession>
<feature type="region of interest" description="Disordered" evidence="1">
    <location>
        <begin position="1"/>
        <end position="97"/>
    </location>
</feature>
<keyword evidence="3" id="KW-1185">Reference proteome</keyword>
<dbReference type="GeneID" id="31004081"/>
<feature type="compositionally biased region" description="Acidic residues" evidence="1">
    <location>
        <begin position="375"/>
        <end position="414"/>
    </location>
</feature>
<sequence>MSSSEDEAVRPPGRQGNGGRAYGGDLSNEEDDANMSGQEIEQANDNDDNDLFGSGSEADLEERPHRTLDDSDLDSGDDEGRYDRNEDRMDLGEDGEEGYGETLKVMDLALGRAPEPQTTTGEIYTMEMPNFLALETEEFRPETYVAPPYSTAATSLCWRYDPKDQSSLQSNARIIQWEDGSLTLQLASNPKEQYRIASKPLAPHNKAGNYDSSLDTHTYLAAAAETASVFKITSHLTHQLKPLPTNAETDDAIQRLQENLAAAGRGGKANANGNGIAIIDIKEDPELAGKRAEAAEKLKQREDRKRQQYADREQNRTARRGTYRQSRGGLTAAGLEDDDGMMATRPAKRRPRSNRHGEIYSDDEEDHGRRRQDSYEVDDFVADDDEDLEEVEDESNSLPDEEMDAEGESDEEELEQRQPVASPKRRDTAAEVDSRSPPTRKKNRYRVEDDEDEE</sequence>
<dbReference type="STRING" id="1441469.A0A1Q5Q8K2"/>